<evidence type="ECO:0000313" key="4">
    <source>
        <dbReference type="Proteomes" id="UP000612899"/>
    </source>
</evidence>
<dbReference type="PRINTS" id="PR00721">
    <property type="entry name" value="STOMATIN"/>
</dbReference>
<name>A0A8J3Q500_9ACTN</name>
<dbReference type="Gene3D" id="3.30.479.30">
    <property type="entry name" value="Band 7 domain"/>
    <property type="match status" value="1"/>
</dbReference>
<dbReference type="GO" id="GO:0005886">
    <property type="term" value="C:plasma membrane"/>
    <property type="evidence" value="ECO:0007669"/>
    <property type="project" value="InterPro"/>
</dbReference>
<dbReference type="SMART" id="SM00244">
    <property type="entry name" value="PHB"/>
    <property type="match status" value="1"/>
</dbReference>
<evidence type="ECO:0000259" key="2">
    <source>
        <dbReference type="SMART" id="SM00244"/>
    </source>
</evidence>
<keyword evidence="4" id="KW-1185">Reference proteome</keyword>
<dbReference type="InterPro" id="IPR036013">
    <property type="entry name" value="Band_7/SPFH_dom_sf"/>
</dbReference>
<reference evidence="3" key="1">
    <citation type="submission" date="2021-01" db="EMBL/GenBank/DDBJ databases">
        <title>Whole genome shotgun sequence of Rhizocola hellebori NBRC 109834.</title>
        <authorList>
            <person name="Komaki H."/>
            <person name="Tamura T."/>
        </authorList>
    </citation>
    <scope>NUCLEOTIDE SEQUENCE</scope>
    <source>
        <strain evidence="3">NBRC 109834</strain>
    </source>
</reference>
<dbReference type="PANTHER" id="PTHR10264">
    <property type="entry name" value="BAND 7 PROTEIN-RELATED"/>
    <property type="match status" value="1"/>
</dbReference>
<dbReference type="InterPro" id="IPR001972">
    <property type="entry name" value="Stomatin_HflK_fam"/>
</dbReference>
<gene>
    <name evidence="3" type="ORF">Rhe02_21500</name>
</gene>
<dbReference type="Proteomes" id="UP000612899">
    <property type="component" value="Unassembled WGS sequence"/>
</dbReference>
<dbReference type="Gene3D" id="6.10.250.2090">
    <property type="match status" value="1"/>
</dbReference>
<dbReference type="CDD" id="cd13438">
    <property type="entry name" value="SPFH_eoslipins_u2"/>
    <property type="match status" value="1"/>
</dbReference>
<dbReference type="EMBL" id="BONY01000011">
    <property type="protein sequence ID" value="GIH04083.1"/>
    <property type="molecule type" value="Genomic_DNA"/>
</dbReference>
<evidence type="ECO:0000256" key="1">
    <source>
        <dbReference type="ARBA" id="ARBA00008164"/>
    </source>
</evidence>
<evidence type="ECO:0000313" key="3">
    <source>
        <dbReference type="EMBL" id="GIH04083.1"/>
    </source>
</evidence>
<protein>
    <recommendedName>
        <fullName evidence="2">Band 7 domain-containing protein</fullName>
    </recommendedName>
</protein>
<feature type="domain" description="Band 7" evidence="2">
    <location>
        <begin position="1"/>
        <end position="158"/>
    </location>
</feature>
<dbReference type="Pfam" id="PF01145">
    <property type="entry name" value="Band_7"/>
    <property type="match status" value="1"/>
</dbReference>
<dbReference type="AlphaFoldDB" id="A0A8J3Q500"/>
<dbReference type="InterPro" id="IPR001107">
    <property type="entry name" value="Band_7"/>
</dbReference>
<comment type="caution">
    <text evidence="3">The sequence shown here is derived from an EMBL/GenBank/DDBJ whole genome shotgun (WGS) entry which is preliminary data.</text>
</comment>
<dbReference type="RefSeq" id="WP_203907985.1">
    <property type="nucleotide sequence ID" value="NZ_BONY01000011.1"/>
</dbReference>
<dbReference type="PANTHER" id="PTHR10264:SF83">
    <property type="entry name" value="BLL5629 PROTEIN"/>
    <property type="match status" value="1"/>
</dbReference>
<sequence>MAKVTVLEYERVVRLVDGRVREVLGPGRHRYRGRRTTLHRVDMRPYLVNVPGQEVLTADGVAVKVSAVLRVAAADAVALLVAAQNPQAEVYAAAQLAVRDAVARVAVETLVQGRLELPAELLEPVRAAAARVGLSVEEFTVRDLMLPGNLKQAFAELVLARQRGRVELERARGEVAALRSLANTADLLDRHPSLLRLRTLQAAESSEAKLVIKQ</sequence>
<accession>A0A8J3Q500</accession>
<dbReference type="SUPFAM" id="SSF117892">
    <property type="entry name" value="Band 7/SPFH domain"/>
    <property type="match status" value="1"/>
</dbReference>
<comment type="similarity">
    <text evidence="1">Belongs to the band 7/mec-2 family.</text>
</comment>
<organism evidence="3 4">
    <name type="scientific">Rhizocola hellebori</name>
    <dbReference type="NCBI Taxonomy" id="1392758"/>
    <lineage>
        <taxon>Bacteria</taxon>
        <taxon>Bacillati</taxon>
        <taxon>Actinomycetota</taxon>
        <taxon>Actinomycetes</taxon>
        <taxon>Micromonosporales</taxon>
        <taxon>Micromonosporaceae</taxon>
        <taxon>Rhizocola</taxon>
    </lineage>
</organism>
<dbReference type="InterPro" id="IPR043202">
    <property type="entry name" value="Band-7_stomatin-like"/>
</dbReference>
<proteinExistence type="inferred from homology"/>